<evidence type="ECO:0000313" key="2">
    <source>
        <dbReference type="Proteomes" id="UP000187485"/>
    </source>
</evidence>
<comment type="caution">
    <text evidence="1">The sequence shown here is derived from an EMBL/GenBank/DDBJ whole genome shotgun (WGS) entry which is preliminary data.</text>
</comment>
<accession>A0A1L8CVY6</accession>
<gene>
    <name evidence="1" type="ORF">cpu_15820</name>
</gene>
<dbReference type="EMBL" id="BDJK01000028">
    <property type="protein sequence ID" value="GAV23072.1"/>
    <property type="molecule type" value="Genomic_DNA"/>
</dbReference>
<sequence>MNFNNSGDIRDILFSKIMQKHYTAQIQAENGGIIETPEKSIIKNRKCRIK</sequence>
<reference evidence="2" key="1">
    <citation type="submission" date="2016-12" db="EMBL/GenBank/DDBJ databases">
        <title>Draft Genome Sequences od Carboxydothermus pertinax and islandicus, Hydrogenogenic Carboxydotrophic Bacteria.</title>
        <authorList>
            <person name="Fukuyama Y."/>
            <person name="Ohmae K."/>
            <person name="Yoneda Y."/>
            <person name="Yoshida T."/>
            <person name="Sako Y."/>
        </authorList>
    </citation>
    <scope>NUCLEOTIDE SEQUENCE [LARGE SCALE GENOMIC DNA]</scope>
    <source>
        <strain evidence="2">Ug1</strain>
    </source>
</reference>
<organism evidence="1 2">
    <name type="scientific">Carboxydothermus pertinax</name>
    <dbReference type="NCBI Taxonomy" id="870242"/>
    <lineage>
        <taxon>Bacteria</taxon>
        <taxon>Bacillati</taxon>
        <taxon>Bacillota</taxon>
        <taxon>Clostridia</taxon>
        <taxon>Thermoanaerobacterales</taxon>
        <taxon>Thermoanaerobacteraceae</taxon>
        <taxon>Carboxydothermus</taxon>
    </lineage>
</organism>
<keyword evidence="2" id="KW-1185">Reference proteome</keyword>
<evidence type="ECO:0000313" key="1">
    <source>
        <dbReference type="EMBL" id="GAV23072.1"/>
    </source>
</evidence>
<name>A0A1L8CVY6_9THEO</name>
<dbReference type="RefSeq" id="WP_159433990.1">
    <property type="nucleotide sequence ID" value="NZ_BDJK01000028.1"/>
</dbReference>
<dbReference type="AlphaFoldDB" id="A0A1L8CVY6"/>
<dbReference type="STRING" id="870242.cpu_15820"/>
<protein>
    <submittedName>
        <fullName evidence="1">Uncharacterized protein</fullName>
    </submittedName>
</protein>
<proteinExistence type="predicted"/>
<dbReference type="Proteomes" id="UP000187485">
    <property type="component" value="Unassembled WGS sequence"/>
</dbReference>